<keyword evidence="2" id="KW-1133">Transmembrane helix</keyword>
<feature type="region of interest" description="Disordered" evidence="1">
    <location>
        <begin position="526"/>
        <end position="563"/>
    </location>
</feature>
<feature type="compositionally biased region" description="Basic and acidic residues" evidence="1">
    <location>
        <begin position="264"/>
        <end position="276"/>
    </location>
</feature>
<feature type="compositionally biased region" description="Basic and acidic residues" evidence="1">
    <location>
        <begin position="183"/>
        <end position="223"/>
    </location>
</feature>
<feature type="compositionally biased region" description="Basic and acidic residues" evidence="1">
    <location>
        <begin position="78"/>
        <end position="127"/>
    </location>
</feature>
<feature type="compositionally biased region" description="Polar residues" evidence="1">
    <location>
        <begin position="328"/>
        <end position="345"/>
    </location>
</feature>
<feature type="transmembrane region" description="Helical" evidence="2">
    <location>
        <begin position="381"/>
        <end position="402"/>
    </location>
</feature>
<proteinExistence type="predicted"/>
<feature type="region of interest" description="Disordered" evidence="1">
    <location>
        <begin position="34"/>
        <end position="376"/>
    </location>
</feature>
<gene>
    <name evidence="3" type="ORF">KVV02_003111</name>
</gene>
<feature type="compositionally biased region" description="Basic residues" evidence="1">
    <location>
        <begin position="59"/>
        <end position="77"/>
    </location>
</feature>
<keyword evidence="2" id="KW-0472">Membrane</keyword>
<evidence type="ECO:0000313" key="3">
    <source>
        <dbReference type="EMBL" id="KAG9320006.1"/>
    </source>
</evidence>
<keyword evidence="2" id="KW-0812">Transmembrane</keyword>
<comment type="caution">
    <text evidence="3">The sequence shown here is derived from an EMBL/GenBank/DDBJ whole genome shotgun (WGS) entry which is preliminary data.</text>
</comment>
<reference evidence="3" key="1">
    <citation type="submission" date="2021-07" db="EMBL/GenBank/DDBJ databases">
        <title>Draft genome of Mortierella alpina, strain LL118, isolated from an aspen leaf litter sample.</title>
        <authorList>
            <person name="Yang S."/>
            <person name="Vinatzer B.A."/>
        </authorList>
    </citation>
    <scope>NUCLEOTIDE SEQUENCE</scope>
    <source>
        <strain evidence="3">LL118</strain>
    </source>
</reference>
<feature type="compositionally biased region" description="Basic and acidic residues" evidence="1">
    <location>
        <begin position="235"/>
        <end position="245"/>
    </location>
</feature>
<dbReference type="Proteomes" id="UP000717515">
    <property type="component" value="Unassembled WGS sequence"/>
</dbReference>
<feature type="compositionally biased region" description="Basic and acidic residues" evidence="1">
    <location>
        <begin position="554"/>
        <end position="563"/>
    </location>
</feature>
<evidence type="ECO:0000256" key="2">
    <source>
        <dbReference type="SAM" id="Phobius"/>
    </source>
</evidence>
<accession>A0A9P8A019</accession>
<feature type="compositionally biased region" description="Basic residues" evidence="1">
    <location>
        <begin position="39"/>
        <end position="51"/>
    </location>
</feature>
<name>A0A9P8A019_MORAP</name>
<protein>
    <submittedName>
        <fullName evidence="3">Uncharacterized protein</fullName>
    </submittedName>
</protein>
<feature type="compositionally biased region" description="Polar residues" evidence="1">
    <location>
        <begin position="356"/>
        <end position="369"/>
    </location>
</feature>
<dbReference type="EMBL" id="JAIFTL010000341">
    <property type="protein sequence ID" value="KAG9320006.1"/>
    <property type="molecule type" value="Genomic_DNA"/>
</dbReference>
<feature type="compositionally biased region" description="Gly residues" evidence="1">
    <location>
        <begin position="128"/>
        <end position="141"/>
    </location>
</feature>
<organism evidence="3 4">
    <name type="scientific">Mortierella alpina</name>
    <name type="common">Oleaginous fungus</name>
    <name type="synonym">Mortierella renispora</name>
    <dbReference type="NCBI Taxonomy" id="64518"/>
    <lineage>
        <taxon>Eukaryota</taxon>
        <taxon>Fungi</taxon>
        <taxon>Fungi incertae sedis</taxon>
        <taxon>Mucoromycota</taxon>
        <taxon>Mortierellomycotina</taxon>
        <taxon>Mortierellomycetes</taxon>
        <taxon>Mortierellales</taxon>
        <taxon>Mortierellaceae</taxon>
        <taxon>Mortierella</taxon>
    </lineage>
</organism>
<sequence>MAPPLCESVGTVETDTLTERRAIAQVLSKRHDAAWQAMRAKHGHHSGKSHFIHSEGHHGSSHGHHSHHSQSRHHHSSDHHSSDHHSSDHHSSGDKDGKHGSNKDNGEHSSSRDNGKDKSHGKDKDGKGSQGGQGDKGGMGNKDGKNDKDIGKGKGGAGEKDRGDTVEEHPATGDNEDLGDDNDNARDGKEGHDEDGKEGDAEDSKEGDAEDSKEGDAEDSKEGDAEDGEDGDAEDGNRDGSKSHDEEDGQDETDGSKNNDGSSGEDHSSTDGDKDTIGQGDQGSQDPNTGGGSEAENPGLDAHPGGTLPGTGGSDSMPMDPQAKVPSPANQNIPGTPFFTDSGSSLPVAPSIPVPGNSNTNQAISTKPGSTPADKESGTKIIAYTLIPLTVIAAVAYGVIAYRRRNTRRRALRRRLQEDAEAAAIAASRPPGGEDDDASSVMSEISYRPPAPYTSEVDITTESMEKNPEVVAGDAAQHLISAPKRAEAREGDYQDYSHVCQAQMMGKTCTNHSISCFVALNHSNAGLSSSAAPRKPSTDSSRALDSLGQIALPEHPEPSRNSS</sequence>
<evidence type="ECO:0000256" key="1">
    <source>
        <dbReference type="SAM" id="MobiDB-lite"/>
    </source>
</evidence>
<feature type="compositionally biased region" description="Acidic residues" evidence="1">
    <location>
        <begin position="224"/>
        <end position="234"/>
    </location>
</feature>
<evidence type="ECO:0000313" key="4">
    <source>
        <dbReference type="Proteomes" id="UP000717515"/>
    </source>
</evidence>
<dbReference type="AlphaFoldDB" id="A0A9P8A019"/>
<feature type="compositionally biased region" description="Basic and acidic residues" evidence="1">
    <location>
        <begin position="142"/>
        <end position="171"/>
    </location>
</feature>